<feature type="DNA-binding region" description="HMG box" evidence="2">
    <location>
        <begin position="64"/>
        <end position="135"/>
    </location>
</feature>
<dbReference type="GO" id="GO:0000122">
    <property type="term" value="P:negative regulation of transcription by RNA polymerase II"/>
    <property type="evidence" value="ECO:0007669"/>
    <property type="project" value="TreeGrafter"/>
</dbReference>
<dbReference type="GO" id="GO:0005634">
    <property type="term" value="C:nucleus"/>
    <property type="evidence" value="ECO:0007669"/>
    <property type="project" value="UniProtKB-UniRule"/>
</dbReference>
<dbReference type="EMBL" id="CAVNYO010000138">
    <property type="protein sequence ID" value="CAK5268841.1"/>
    <property type="molecule type" value="Genomic_DNA"/>
</dbReference>
<keyword evidence="6" id="KW-1185">Reference proteome</keyword>
<dbReference type="InterPro" id="IPR009071">
    <property type="entry name" value="HMG_box_dom"/>
</dbReference>
<gene>
    <name evidence="5" type="ORF">MYCIT1_LOCUS12131</name>
</gene>
<evidence type="ECO:0000256" key="1">
    <source>
        <dbReference type="ARBA" id="ARBA00023125"/>
    </source>
</evidence>
<dbReference type="AlphaFoldDB" id="A0AAD2JYF9"/>
<comment type="caution">
    <text evidence="5">The sequence shown here is derived from an EMBL/GenBank/DDBJ whole genome shotgun (WGS) entry which is preliminary data.</text>
</comment>
<keyword evidence="2" id="KW-0539">Nucleus</keyword>
<dbReference type="InterPro" id="IPR050140">
    <property type="entry name" value="SRY-related_HMG-box_TF-like"/>
</dbReference>
<dbReference type="PANTHER" id="PTHR10270:SF45">
    <property type="entry name" value="PROTEIN SOX-15"/>
    <property type="match status" value="1"/>
</dbReference>
<keyword evidence="1 2" id="KW-0238">DNA-binding</keyword>
<proteinExistence type="predicted"/>
<dbReference type="Proteomes" id="UP001295794">
    <property type="component" value="Unassembled WGS sequence"/>
</dbReference>
<dbReference type="InterPro" id="IPR036910">
    <property type="entry name" value="HMG_box_dom_sf"/>
</dbReference>
<evidence type="ECO:0000313" key="6">
    <source>
        <dbReference type="Proteomes" id="UP001295794"/>
    </source>
</evidence>
<feature type="domain" description="HMG box" evidence="4">
    <location>
        <begin position="64"/>
        <end position="135"/>
    </location>
</feature>
<evidence type="ECO:0000313" key="5">
    <source>
        <dbReference type="EMBL" id="CAK5268841.1"/>
    </source>
</evidence>
<dbReference type="GO" id="GO:0001228">
    <property type="term" value="F:DNA-binding transcription activator activity, RNA polymerase II-specific"/>
    <property type="evidence" value="ECO:0007669"/>
    <property type="project" value="TreeGrafter"/>
</dbReference>
<dbReference type="PANTHER" id="PTHR10270">
    <property type="entry name" value="SOX TRANSCRIPTION FACTOR"/>
    <property type="match status" value="1"/>
</dbReference>
<dbReference type="PROSITE" id="PS50118">
    <property type="entry name" value="HMG_BOX_2"/>
    <property type="match status" value="1"/>
</dbReference>
<dbReference type="SMART" id="SM00398">
    <property type="entry name" value="HMG"/>
    <property type="match status" value="1"/>
</dbReference>
<organism evidence="5 6">
    <name type="scientific">Mycena citricolor</name>
    <dbReference type="NCBI Taxonomy" id="2018698"/>
    <lineage>
        <taxon>Eukaryota</taxon>
        <taxon>Fungi</taxon>
        <taxon>Dikarya</taxon>
        <taxon>Basidiomycota</taxon>
        <taxon>Agaricomycotina</taxon>
        <taxon>Agaricomycetes</taxon>
        <taxon>Agaricomycetidae</taxon>
        <taxon>Agaricales</taxon>
        <taxon>Marasmiineae</taxon>
        <taxon>Mycenaceae</taxon>
        <taxon>Mycena</taxon>
    </lineage>
</organism>
<name>A0AAD2JYF9_9AGAR</name>
<sequence>MPVSRTSIYYSKCKSRGPHNIDSADGVDTRYKDTSLSPTVSSPESTSRTLSSASPPPSPPQHYIPRPRNAFFCFRSAFNSRQKDASLGLLFHEQTEISRGAGSVWQAMGPEERRPYVEEAKALKREHARLYPNCRYSPGAASGIPRKVKKQVKGPNGFGSDDDSLPGSILPSDEENPGVSMPPIPSPQQWRSFSAQQRQWDSRFQPASPLQPHSFLSPSLWSCDLLPMQLGMPYDAEFTGLTFSSAPNAFGLFHSSIIGDGDGSQQRGLESSMYYQNDSLQGTPQWH</sequence>
<dbReference type="CDD" id="cd01389">
    <property type="entry name" value="HMG-box_ROX1-like"/>
    <property type="match status" value="1"/>
</dbReference>
<dbReference type="GO" id="GO:0030154">
    <property type="term" value="P:cell differentiation"/>
    <property type="evidence" value="ECO:0007669"/>
    <property type="project" value="TreeGrafter"/>
</dbReference>
<dbReference type="SUPFAM" id="SSF47095">
    <property type="entry name" value="HMG-box"/>
    <property type="match status" value="1"/>
</dbReference>
<dbReference type="Gene3D" id="1.10.30.10">
    <property type="entry name" value="High mobility group box domain"/>
    <property type="match status" value="1"/>
</dbReference>
<evidence type="ECO:0000259" key="4">
    <source>
        <dbReference type="PROSITE" id="PS50118"/>
    </source>
</evidence>
<dbReference type="GO" id="GO:0000978">
    <property type="term" value="F:RNA polymerase II cis-regulatory region sequence-specific DNA binding"/>
    <property type="evidence" value="ECO:0007669"/>
    <property type="project" value="TreeGrafter"/>
</dbReference>
<accession>A0AAD2JYF9</accession>
<reference evidence="5" key="1">
    <citation type="submission" date="2023-11" db="EMBL/GenBank/DDBJ databases">
        <authorList>
            <person name="De Vega J J."/>
            <person name="De Vega J J."/>
        </authorList>
    </citation>
    <scope>NUCLEOTIDE SEQUENCE</scope>
</reference>
<dbReference type="Pfam" id="PF00505">
    <property type="entry name" value="HMG_box"/>
    <property type="match status" value="1"/>
</dbReference>
<evidence type="ECO:0000256" key="3">
    <source>
        <dbReference type="SAM" id="MobiDB-lite"/>
    </source>
</evidence>
<evidence type="ECO:0000256" key="2">
    <source>
        <dbReference type="PROSITE-ProRule" id="PRU00267"/>
    </source>
</evidence>
<feature type="compositionally biased region" description="Low complexity" evidence="3">
    <location>
        <begin position="41"/>
        <end position="53"/>
    </location>
</feature>
<protein>
    <recommendedName>
        <fullName evidence="4">HMG box domain-containing protein</fullName>
    </recommendedName>
</protein>
<feature type="region of interest" description="Disordered" evidence="3">
    <location>
        <begin position="14"/>
        <end position="65"/>
    </location>
</feature>
<feature type="region of interest" description="Disordered" evidence="3">
    <location>
        <begin position="145"/>
        <end position="192"/>
    </location>
</feature>